<sequence length="510" mass="56377">MPMDGWCRLRCAVGPWLRRARMAWVMCAVLMVPAYPGDIALAGSSAGITPVDGCGCPPDTHDYKGTYGLFDMQGGKALDVDLQGWSRIGLSDGAVPSVFGYLGRDGSDLREMTLAVRAYGTGVDLIIDLGIRREGDPQADGGAAVAEKADQGKEEAGEKGKVPQEKTGEGENGGKGAQNVPSWVKEGEGAWVEEANAFSIINLAEEIDAYVQGAEADGVLLRFPMAYIGDYFNVTATDTKEKAEERHMLPRQRVMNLIYKLKKMESFKDGGARINLCLTHCDDAREDSVLYSYLEKLLAEVDVILLDVVVLMKNMTTPKLNEALWQYYSPLVSLKDGDRSKVYHVMSFDWYKAHRKKEGYEPMELARTLGFGGLAMDLTDETATVFLAYNRARLEDQGDFFAEIVWKSGLGNALCSKRYLIKGAAWALGLGMVFVALLSCWSWPVCNFIERFYGWAIGTGFLFAGLVWLYEAVNPTENNWTNETAAVIIATACAVFVLIWLRNRQRARFP</sequence>
<accession>A0A4U8YTY3</accession>
<evidence type="ECO:0000313" key="4">
    <source>
        <dbReference type="Proteomes" id="UP000507962"/>
    </source>
</evidence>
<keyword evidence="2" id="KW-0472">Membrane</keyword>
<evidence type="ECO:0000256" key="2">
    <source>
        <dbReference type="SAM" id="Phobius"/>
    </source>
</evidence>
<gene>
    <name evidence="3" type="ORF">MSL71_29890</name>
</gene>
<dbReference type="AlphaFoldDB" id="A0A4U8YTY3"/>
<reference evidence="3 4" key="1">
    <citation type="submission" date="2019-03" db="EMBL/GenBank/DDBJ databases">
        <authorList>
            <person name="Nijsse B."/>
        </authorList>
    </citation>
    <scope>NUCLEOTIDE SEQUENCE [LARGE SCALE GENOMIC DNA]</scope>
    <source>
        <strain evidence="3">Desulfoluna butyratoxydans MSL71</strain>
    </source>
</reference>
<feature type="transmembrane region" description="Helical" evidence="2">
    <location>
        <begin position="424"/>
        <end position="445"/>
    </location>
</feature>
<proteinExistence type="predicted"/>
<feature type="region of interest" description="Disordered" evidence="1">
    <location>
        <begin position="136"/>
        <end position="181"/>
    </location>
</feature>
<feature type="transmembrane region" description="Helical" evidence="2">
    <location>
        <begin position="482"/>
        <end position="501"/>
    </location>
</feature>
<evidence type="ECO:0000256" key="1">
    <source>
        <dbReference type="SAM" id="MobiDB-lite"/>
    </source>
</evidence>
<organism evidence="3 4">
    <name type="scientific">Desulfoluna butyratoxydans</name>
    <dbReference type="NCBI Taxonomy" id="231438"/>
    <lineage>
        <taxon>Bacteria</taxon>
        <taxon>Pseudomonadati</taxon>
        <taxon>Thermodesulfobacteriota</taxon>
        <taxon>Desulfobacteria</taxon>
        <taxon>Desulfobacterales</taxon>
        <taxon>Desulfolunaceae</taxon>
        <taxon>Desulfoluna</taxon>
    </lineage>
</organism>
<dbReference type="EMBL" id="CAADHO010000005">
    <property type="protein sequence ID" value="VFQ45332.1"/>
    <property type="molecule type" value="Genomic_DNA"/>
</dbReference>
<evidence type="ECO:0000313" key="3">
    <source>
        <dbReference type="EMBL" id="VFQ45332.1"/>
    </source>
</evidence>
<keyword evidence="4" id="KW-1185">Reference proteome</keyword>
<dbReference type="RefSeq" id="WP_180141766.1">
    <property type="nucleotide sequence ID" value="NZ_CAADHO010000005.1"/>
</dbReference>
<name>A0A4U8YTY3_9BACT</name>
<dbReference type="Proteomes" id="UP000507962">
    <property type="component" value="Unassembled WGS sequence"/>
</dbReference>
<keyword evidence="2" id="KW-0812">Transmembrane</keyword>
<protein>
    <submittedName>
        <fullName evidence="3">Uncharacterized protein</fullName>
    </submittedName>
</protein>
<feature type="transmembrane region" description="Helical" evidence="2">
    <location>
        <begin position="452"/>
        <end position="470"/>
    </location>
</feature>
<keyword evidence="2" id="KW-1133">Transmembrane helix</keyword>
<feature type="compositionally biased region" description="Basic and acidic residues" evidence="1">
    <location>
        <begin position="147"/>
        <end position="169"/>
    </location>
</feature>